<evidence type="ECO:0000256" key="3">
    <source>
        <dbReference type="SAM" id="MobiDB-lite"/>
    </source>
</evidence>
<dbReference type="Proteomes" id="UP000050509">
    <property type="component" value="Unassembled WGS sequence"/>
</dbReference>
<keyword evidence="5" id="KW-1185">Reference proteome</keyword>
<dbReference type="Pfam" id="PF13692">
    <property type="entry name" value="Glyco_trans_1_4"/>
    <property type="match status" value="1"/>
</dbReference>
<accession>A0A0N8PRB4</accession>
<evidence type="ECO:0000256" key="1">
    <source>
        <dbReference type="ARBA" id="ARBA00022676"/>
    </source>
</evidence>
<proteinExistence type="predicted"/>
<dbReference type="EMBL" id="LJCR01001959">
    <property type="protein sequence ID" value="KPV49453.1"/>
    <property type="molecule type" value="Genomic_DNA"/>
</dbReference>
<dbReference type="AlphaFoldDB" id="A0A0N8PRB4"/>
<comment type="caution">
    <text evidence="4">The sequence shown here is derived from an EMBL/GenBank/DDBJ whole genome shotgun (WGS) entry which is preliminary data.</text>
</comment>
<evidence type="ECO:0008006" key="6">
    <source>
        <dbReference type="Google" id="ProtNLM"/>
    </source>
</evidence>
<evidence type="ECO:0000313" key="5">
    <source>
        <dbReference type="Proteomes" id="UP000050509"/>
    </source>
</evidence>
<evidence type="ECO:0000313" key="4">
    <source>
        <dbReference type="EMBL" id="KPV49453.1"/>
    </source>
</evidence>
<keyword evidence="1" id="KW-0328">Glycosyltransferase</keyword>
<keyword evidence="2" id="KW-0808">Transferase</keyword>
<dbReference type="PANTHER" id="PTHR12526:SF510">
    <property type="entry name" value="D-INOSITOL 3-PHOSPHATE GLYCOSYLTRANSFERASE"/>
    <property type="match status" value="1"/>
</dbReference>
<organism evidence="4 5">
    <name type="scientific">Kouleothrix aurantiaca</name>
    <dbReference type="NCBI Taxonomy" id="186479"/>
    <lineage>
        <taxon>Bacteria</taxon>
        <taxon>Bacillati</taxon>
        <taxon>Chloroflexota</taxon>
        <taxon>Chloroflexia</taxon>
        <taxon>Chloroflexales</taxon>
        <taxon>Roseiflexineae</taxon>
        <taxon>Roseiflexaceae</taxon>
        <taxon>Kouleothrix</taxon>
    </lineage>
</organism>
<protein>
    <recommendedName>
        <fullName evidence="6">Glycosyl transferase family 1</fullName>
    </recommendedName>
</protein>
<dbReference type="PANTHER" id="PTHR12526">
    <property type="entry name" value="GLYCOSYLTRANSFERASE"/>
    <property type="match status" value="1"/>
</dbReference>
<feature type="non-terminal residue" evidence="4">
    <location>
        <position position="1"/>
    </location>
</feature>
<evidence type="ECO:0000256" key="2">
    <source>
        <dbReference type="ARBA" id="ARBA00022679"/>
    </source>
</evidence>
<feature type="region of interest" description="Disordered" evidence="3">
    <location>
        <begin position="159"/>
        <end position="180"/>
    </location>
</feature>
<dbReference type="Gene3D" id="3.40.50.2000">
    <property type="entry name" value="Glycogen Phosphorylase B"/>
    <property type="match status" value="1"/>
</dbReference>
<sequence>LDALAHTAVPAHLLVAGEFWEDEQAYRDQIRRLGLEQRVTLDNRYITNEQLEPYFAAANALVLPDLSGSQSGVGMTAVHYGLPVIATAVGGLAETITDGESGLIVPPGDAAALARAIDRYVQDDLETPMRAGMAQARARLSWAALIRIIEELSNELAETRANRRARGPAADRHRGSRPSL</sequence>
<dbReference type="SUPFAM" id="SSF53756">
    <property type="entry name" value="UDP-Glycosyltransferase/glycogen phosphorylase"/>
    <property type="match status" value="1"/>
</dbReference>
<reference evidence="4 5" key="1">
    <citation type="submission" date="2015-09" db="EMBL/GenBank/DDBJ databases">
        <title>Draft genome sequence of Kouleothrix aurantiaca JCM 19913.</title>
        <authorList>
            <person name="Hemp J."/>
        </authorList>
    </citation>
    <scope>NUCLEOTIDE SEQUENCE [LARGE SCALE GENOMIC DNA]</scope>
    <source>
        <strain evidence="4 5">COM-B</strain>
    </source>
</reference>
<dbReference type="GO" id="GO:0016757">
    <property type="term" value="F:glycosyltransferase activity"/>
    <property type="evidence" value="ECO:0007669"/>
    <property type="project" value="UniProtKB-KW"/>
</dbReference>
<name>A0A0N8PRB4_9CHLR</name>
<gene>
    <name evidence="4" type="ORF">SE17_32540</name>
</gene>